<reference evidence="1 2" key="1">
    <citation type="journal article" date="2015" name="Stand. Genomic Sci.">
        <title>Genomic Encyclopedia of Bacterial and Archaeal Type Strains, Phase III: the genomes of soil and plant-associated and newly described type strains.</title>
        <authorList>
            <person name="Whitman W.B."/>
            <person name="Woyke T."/>
            <person name="Klenk H.P."/>
            <person name="Zhou Y."/>
            <person name="Lilburn T.G."/>
            <person name="Beck B.J."/>
            <person name="De Vos P."/>
            <person name="Vandamme P."/>
            <person name="Eisen J.A."/>
            <person name="Garrity G."/>
            <person name="Hugenholtz P."/>
            <person name="Kyrpides N.C."/>
        </authorList>
    </citation>
    <scope>NUCLEOTIDE SEQUENCE [LARGE SCALE GENOMIC DNA]</scope>
    <source>
        <strain evidence="1 2">VKM Ac-2538</strain>
    </source>
</reference>
<organism evidence="1 2">
    <name type="scientific">Kribbella orskensis</name>
    <dbReference type="NCBI Taxonomy" id="2512216"/>
    <lineage>
        <taxon>Bacteria</taxon>
        <taxon>Bacillati</taxon>
        <taxon>Actinomycetota</taxon>
        <taxon>Actinomycetes</taxon>
        <taxon>Propionibacteriales</taxon>
        <taxon>Kribbellaceae</taxon>
        <taxon>Kribbella</taxon>
    </lineage>
</organism>
<evidence type="ECO:0000313" key="1">
    <source>
        <dbReference type="EMBL" id="TCO13534.1"/>
    </source>
</evidence>
<dbReference type="Proteomes" id="UP000295818">
    <property type="component" value="Unassembled WGS sequence"/>
</dbReference>
<dbReference type="SUPFAM" id="SSF55469">
    <property type="entry name" value="FMN-dependent nitroreductase-like"/>
    <property type="match status" value="1"/>
</dbReference>
<accession>A0ABY2BCE3</accession>
<comment type="caution">
    <text evidence="1">The sequence shown here is derived from an EMBL/GenBank/DDBJ whole genome shotgun (WGS) entry which is preliminary data.</text>
</comment>
<evidence type="ECO:0008006" key="3">
    <source>
        <dbReference type="Google" id="ProtNLM"/>
    </source>
</evidence>
<protein>
    <recommendedName>
        <fullName evidence="3">Nitroreductase family protein</fullName>
    </recommendedName>
</protein>
<dbReference type="RefSeq" id="WP_132194640.1">
    <property type="nucleotide sequence ID" value="NZ_SLWM01000022.1"/>
</dbReference>
<dbReference type="Gene3D" id="3.40.109.10">
    <property type="entry name" value="NADH Oxidase"/>
    <property type="match status" value="1"/>
</dbReference>
<name>A0ABY2BCE3_9ACTN</name>
<sequence length="323" mass="34500">MREQKLSRHQIDVLVGSAIAAPSMHNTQPWRFGINGPDIEVFLDRSRALPAEDPTGRALLIAAGAAVFNLRCAAASLGLDSWYRLAPVPEEPDLVARIIVAPTATPDPDLAALHPQVSRRHTSREPGRPAALTAEARDSLIHAALSEGADLSWLAPQGAQDALRSGATALLHGWADHARTAERARWIGGERKEDGIPISALGPRPTVFPPPVRDLGAGLPGRGRSRKTFEDDPVLAVLSTAADGTVDRLVAGMALERVLLTVTQNDVQASFLNQALEYDDPRSAVQQLTGRPGFAQMVIRFSHSPVSAATPRRTIADVLAPDS</sequence>
<dbReference type="NCBIfam" id="NF047509">
    <property type="entry name" value="Rv3131_FMN_oxido"/>
    <property type="match status" value="1"/>
</dbReference>
<proteinExistence type="predicted"/>
<gene>
    <name evidence="1" type="ORF">EV644_1229</name>
</gene>
<dbReference type="EMBL" id="SLWM01000022">
    <property type="protein sequence ID" value="TCO13534.1"/>
    <property type="molecule type" value="Genomic_DNA"/>
</dbReference>
<dbReference type="InterPro" id="IPR000415">
    <property type="entry name" value="Nitroreductase-like"/>
</dbReference>
<evidence type="ECO:0000313" key="2">
    <source>
        <dbReference type="Proteomes" id="UP000295818"/>
    </source>
</evidence>
<keyword evidence="2" id="KW-1185">Reference proteome</keyword>